<feature type="compositionally biased region" description="Low complexity" evidence="1">
    <location>
        <begin position="99"/>
        <end position="112"/>
    </location>
</feature>
<protein>
    <submittedName>
        <fullName evidence="2">Uncharacterized protein</fullName>
    </submittedName>
</protein>
<accession>A0ABS5BPA0</accession>
<name>A0ABS5BPA0_9BACT</name>
<dbReference type="Proteomes" id="UP000676565">
    <property type="component" value="Unassembled WGS sequence"/>
</dbReference>
<reference evidence="2 3" key="1">
    <citation type="submission" date="2021-04" db="EMBL/GenBank/DDBJ databases">
        <authorList>
            <person name="Ivanova A."/>
        </authorList>
    </citation>
    <scope>NUCLEOTIDE SEQUENCE [LARGE SCALE GENOMIC DNA]</scope>
    <source>
        <strain evidence="2 3">G18</strain>
    </source>
</reference>
<organism evidence="2 3">
    <name type="scientific">Gemmata palustris</name>
    <dbReference type="NCBI Taxonomy" id="2822762"/>
    <lineage>
        <taxon>Bacteria</taxon>
        <taxon>Pseudomonadati</taxon>
        <taxon>Planctomycetota</taxon>
        <taxon>Planctomycetia</taxon>
        <taxon>Gemmatales</taxon>
        <taxon>Gemmataceae</taxon>
        <taxon>Gemmata</taxon>
    </lineage>
</organism>
<gene>
    <name evidence="2" type="ORF">J8F10_09420</name>
</gene>
<dbReference type="RefSeq" id="WP_210653577.1">
    <property type="nucleotide sequence ID" value="NZ_JAGKQQ010000001.1"/>
</dbReference>
<feature type="compositionally biased region" description="Gly residues" evidence="1">
    <location>
        <begin position="83"/>
        <end position="95"/>
    </location>
</feature>
<evidence type="ECO:0000313" key="2">
    <source>
        <dbReference type="EMBL" id="MBP3955500.1"/>
    </source>
</evidence>
<feature type="region of interest" description="Disordered" evidence="1">
    <location>
        <begin position="83"/>
        <end position="116"/>
    </location>
</feature>
<sequence length="311" mass="32983">MAIRIVEAPDSGDVHYGASGGGQTLRYTAHTTAGENKADIFLYALAGTVPFLNGFIRNDLKVDSKDGAPNVFTVTVEYGTTGVGGSDQPLGGVGSDGSPPTNATAPAAPNTPLTSGWSFSIQAPTLHITQSKETVDRAKRGGGVPRNFRGAIGVSMNGPDMEVEGCDVPPPASFTFKRTVPRANVTQEYLDTLSQIAGKPNDADFYFWKAGEVLLQSADGTYTQGEGWSITFQFGIEKNNDNVIICGPSAPGAADGLPAIPGPGVLTKRGWDYMWVLYGKTDVSGQMVKQPEAVYIERVFDYADYSRLEIG</sequence>
<evidence type="ECO:0000313" key="3">
    <source>
        <dbReference type="Proteomes" id="UP000676565"/>
    </source>
</evidence>
<keyword evidence="3" id="KW-1185">Reference proteome</keyword>
<comment type="caution">
    <text evidence="2">The sequence shown here is derived from an EMBL/GenBank/DDBJ whole genome shotgun (WGS) entry which is preliminary data.</text>
</comment>
<proteinExistence type="predicted"/>
<evidence type="ECO:0000256" key="1">
    <source>
        <dbReference type="SAM" id="MobiDB-lite"/>
    </source>
</evidence>
<dbReference type="EMBL" id="JAGKQQ010000001">
    <property type="protein sequence ID" value="MBP3955500.1"/>
    <property type="molecule type" value="Genomic_DNA"/>
</dbReference>